<dbReference type="FunFam" id="3.40.710.10:FF:000005">
    <property type="entry name" value="Glutaminase"/>
    <property type="match status" value="1"/>
</dbReference>
<gene>
    <name evidence="6" type="primary">glsA</name>
    <name evidence="7" type="ORF">C8N25_12625</name>
</gene>
<evidence type="ECO:0000256" key="4">
    <source>
        <dbReference type="ARBA" id="ARBA00022801"/>
    </source>
</evidence>
<evidence type="ECO:0000313" key="7">
    <source>
        <dbReference type="EMBL" id="REG81521.1"/>
    </source>
</evidence>
<evidence type="ECO:0000313" key="8">
    <source>
        <dbReference type="Proteomes" id="UP000256405"/>
    </source>
</evidence>
<dbReference type="GO" id="GO:0006537">
    <property type="term" value="P:glutamate biosynthetic process"/>
    <property type="evidence" value="ECO:0007669"/>
    <property type="project" value="TreeGrafter"/>
</dbReference>
<evidence type="ECO:0000256" key="3">
    <source>
        <dbReference type="ARBA" id="ARBA00012918"/>
    </source>
</evidence>
<evidence type="ECO:0000256" key="2">
    <source>
        <dbReference type="ARBA" id="ARBA00011881"/>
    </source>
</evidence>
<dbReference type="SUPFAM" id="SSF56601">
    <property type="entry name" value="beta-lactamase/transpeptidase-like"/>
    <property type="match status" value="1"/>
</dbReference>
<evidence type="ECO:0000256" key="6">
    <source>
        <dbReference type="HAMAP-Rule" id="MF_00313"/>
    </source>
</evidence>
<dbReference type="AlphaFoldDB" id="A0A3E0DHG4"/>
<organism evidence="7 8">
    <name type="scientific">Algoriphagus antarcticus</name>
    <dbReference type="NCBI Taxonomy" id="238540"/>
    <lineage>
        <taxon>Bacteria</taxon>
        <taxon>Pseudomonadati</taxon>
        <taxon>Bacteroidota</taxon>
        <taxon>Cytophagia</taxon>
        <taxon>Cytophagales</taxon>
        <taxon>Cyclobacteriaceae</taxon>
        <taxon>Algoriphagus</taxon>
    </lineage>
</organism>
<keyword evidence="8" id="KW-1185">Reference proteome</keyword>
<feature type="binding site" evidence="6">
    <location>
        <position position="276"/>
    </location>
    <ligand>
        <name>substrate</name>
    </ligand>
</feature>
<dbReference type="NCBIfam" id="NF002133">
    <property type="entry name" value="PRK00971.1-2"/>
    <property type="match status" value="1"/>
</dbReference>
<keyword evidence="4 6" id="KW-0378">Hydrolase</keyword>
<sequence length="322" mass="35704">MISQKNLSFTIKIPHFSNMDYQELIEEVYHEVQAENLKGKVADYIPEIASVNPNQFGIALVDLKGNVYGVGDHQVPFSIQSISKVHTLTMVFNVFNTKLWSRVNVEPSGDPFNSIAQLEYEKGIPRNPFINAGALVITDALCSKFEKPIDQLTEFINELAGETCVKINSEVKNSEKNHGARNTALAYFLKSYKNFNNPIDEVLDLYFSHCSMEMSCVDLAKSFSFLANDGFSVFANRQILSESSARRINALMLTCGFYDEAGEFAFRVGLPGKSGVGGGVAAVMPHKFSIAVWSPELNDKGNSIKAIRALELLTDKLAFSLF</sequence>
<accession>A0A3E0DHG4</accession>
<feature type="binding site" evidence="6">
    <location>
        <position position="206"/>
    </location>
    <ligand>
        <name>substrate</name>
    </ligand>
</feature>
<dbReference type="EC" id="3.5.1.2" evidence="3 6"/>
<dbReference type="EMBL" id="QUNF01000026">
    <property type="protein sequence ID" value="REG81521.1"/>
    <property type="molecule type" value="Genomic_DNA"/>
</dbReference>
<dbReference type="HAMAP" id="MF_00313">
    <property type="entry name" value="Glutaminase"/>
    <property type="match status" value="1"/>
</dbReference>
<dbReference type="Proteomes" id="UP000256405">
    <property type="component" value="Unassembled WGS sequence"/>
</dbReference>
<dbReference type="GO" id="GO:0006543">
    <property type="term" value="P:L-glutamine catabolic process"/>
    <property type="evidence" value="ECO:0007669"/>
    <property type="project" value="TreeGrafter"/>
</dbReference>
<evidence type="ECO:0000256" key="1">
    <source>
        <dbReference type="ARBA" id="ARBA00011076"/>
    </source>
</evidence>
<dbReference type="Gene3D" id="3.40.710.10">
    <property type="entry name" value="DD-peptidase/beta-lactamase superfamily"/>
    <property type="match status" value="1"/>
</dbReference>
<reference evidence="7 8" key="1">
    <citation type="submission" date="2018-08" db="EMBL/GenBank/DDBJ databases">
        <title>Genomic Encyclopedia of Archaeal and Bacterial Type Strains, Phase II (KMG-II): from individual species to whole genera.</title>
        <authorList>
            <person name="Goeker M."/>
        </authorList>
    </citation>
    <scope>NUCLEOTIDE SEQUENCE [LARGE SCALE GENOMIC DNA]</scope>
    <source>
        <strain evidence="7 8">DSM 15986</strain>
    </source>
</reference>
<dbReference type="GO" id="GO:0004359">
    <property type="term" value="F:glutaminase activity"/>
    <property type="evidence" value="ECO:0007669"/>
    <property type="project" value="UniProtKB-UniRule"/>
</dbReference>
<feature type="binding site" evidence="6">
    <location>
        <position position="175"/>
    </location>
    <ligand>
        <name>substrate</name>
    </ligand>
</feature>
<dbReference type="PANTHER" id="PTHR12544:SF29">
    <property type="entry name" value="GLUTAMINASE"/>
    <property type="match status" value="1"/>
</dbReference>
<feature type="binding site" evidence="6">
    <location>
        <position position="81"/>
    </location>
    <ligand>
        <name>substrate</name>
    </ligand>
</feature>
<feature type="binding site" evidence="6">
    <location>
        <position position="258"/>
    </location>
    <ligand>
        <name>substrate</name>
    </ligand>
</feature>
<feature type="binding site" evidence="6">
    <location>
        <position position="131"/>
    </location>
    <ligand>
        <name>substrate</name>
    </ligand>
</feature>
<evidence type="ECO:0000256" key="5">
    <source>
        <dbReference type="ARBA" id="ARBA00049534"/>
    </source>
</evidence>
<dbReference type="NCBIfam" id="TIGR03814">
    <property type="entry name" value="Gln_ase"/>
    <property type="match status" value="1"/>
</dbReference>
<comment type="catalytic activity">
    <reaction evidence="5 6">
        <text>L-glutamine + H2O = L-glutamate + NH4(+)</text>
        <dbReference type="Rhea" id="RHEA:15889"/>
        <dbReference type="ChEBI" id="CHEBI:15377"/>
        <dbReference type="ChEBI" id="CHEBI:28938"/>
        <dbReference type="ChEBI" id="CHEBI:29985"/>
        <dbReference type="ChEBI" id="CHEBI:58359"/>
        <dbReference type="EC" id="3.5.1.2"/>
    </reaction>
</comment>
<dbReference type="PANTHER" id="PTHR12544">
    <property type="entry name" value="GLUTAMINASE"/>
    <property type="match status" value="1"/>
</dbReference>
<keyword evidence="6" id="KW-0007">Acetylation</keyword>
<comment type="similarity">
    <text evidence="1 6">Belongs to the glutaminase family.</text>
</comment>
<dbReference type="Pfam" id="PF04960">
    <property type="entry name" value="Glutaminase"/>
    <property type="match status" value="1"/>
</dbReference>
<comment type="caution">
    <text evidence="7">The sequence shown here is derived from an EMBL/GenBank/DDBJ whole genome shotgun (WGS) entry which is preliminary data.</text>
</comment>
<comment type="subunit">
    <text evidence="2 6">Homotetramer.</text>
</comment>
<protein>
    <recommendedName>
        <fullName evidence="3 6">Glutaminase</fullName>
        <ecNumber evidence="3 6">3.5.1.2</ecNumber>
    </recommendedName>
</protein>
<dbReference type="NCBIfam" id="NF002132">
    <property type="entry name" value="PRK00971.1-1"/>
    <property type="match status" value="1"/>
</dbReference>
<name>A0A3E0DHG4_9BACT</name>
<feature type="binding site" evidence="6">
    <location>
        <position position="182"/>
    </location>
    <ligand>
        <name>substrate</name>
    </ligand>
</feature>
<proteinExistence type="inferred from homology"/>
<dbReference type="InterPro" id="IPR015868">
    <property type="entry name" value="Glutaminase"/>
</dbReference>
<dbReference type="InterPro" id="IPR012338">
    <property type="entry name" value="Beta-lactam/transpept-like"/>
</dbReference>